<evidence type="ECO:0000256" key="4">
    <source>
        <dbReference type="ARBA" id="ARBA00022525"/>
    </source>
</evidence>
<dbReference type="GO" id="GO:0008270">
    <property type="term" value="F:zinc ion binding"/>
    <property type="evidence" value="ECO:0007669"/>
    <property type="project" value="InterPro"/>
</dbReference>
<keyword evidence="8" id="KW-0378">Hydrolase</keyword>
<protein>
    <submittedName>
        <fullName evidence="8">Metalloprotease</fullName>
    </submittedName>
</protein>
<evidence type="ECO:0000259" key="7">
    <source>
        <dbReference type="SMART" id="SM00235"/>
    </source>
</evidence>
<organism evidence="8 9">
    <name type="scientific">Pseudodonghicola xiamenensis</name>
    <dbReference type="NCBI Taxonomy" id="337702"/>
    <lineage>
        <taxon>Bacteria</taxon>
        <taxon>Pseudomonadati</taxon>
        <taxon>Pseudomonadota</taxon>
        <taxon>Alphaproteobacteria</taxon>
        <taxon>Rhodobacterales</taxon>
        <taxon>Paracoccaceae</taxon>
        <taxon>Pseudodonghicola</taxon>
    </lineage>
</organism>
<evidence type="ECO:0000313" key="8">
    <source>
        <dbReference type="EMBL" id="GHG91083.1"/>
    </source>
</evidence>
<evidence type="ECO:0000256" key="6">
    <source>
        <dbReference type="SAM" id="MobiDB-lite"/>
    </source>
</evidence>
<keyword evidence="8" id="KW-0482">Metalloprotease</keyword>
<dbReference type="GO" id="GO:0005509">
    <property type="term" value="F:calcium ion binding"/>
    <property type="evidence" value="ECO:0007669"/>
    <property type="project" value="InterPro"/>
</dbReference>
<keyword evidence="5" id="KW-0677">Repeat</keyword>
<dbReference type="Pfam" id="PF00353">
    <property type="entry name" value="HemolysinCabind"/>
    <property type="match status" value="3"/>
</dbReference>
<dbReference type="SUPFAM" id="SSF51120">
    <property type="entry name" value="beta-Roll"/>
    <property type="match status" value="2"/>
</dbReference>
<dbReference type="GO" id="GO:0008237">
    <property type="term" value="F:metallopeptidase activity"/>
    <property type="evidence" value="ECO:0007669"/>
    <property type="project" value="UniProtKB-KW"/>
</dbReference>
<dbReference type="PRINTS" id="PR00313">
    <property type="entry name" value="CABNDNGRPT"/>
</dbReference>
<dbReference type="InterPro" id="IPR006026">
    <property type="entry name" value="Peptidase_Metallo"/>
</dbReference>
<proteinExistence type="inferred from homology"/>
<comment type="subcellular location">
    <subcellularLocation>
        <location evidence="2">Secreted</location>
    </subcellularLocation>
</comment>
<name>A0A8J3H8N5_9RHOB</name>
<dbReference type="InterPro" id="IPR001343">
    <property type="entry name" value="Hemolysn_Ca-bd"/>
</dbReference>
<dbReference type="GO" id="GO:0005615">
    <property type="term" value="C:extracellular space"/>
    <property type="evidence" value="ECO:0007669"/>
    <property type="project" value="InterPro"/>
</dbReference>
<dbReference type="Gene3D" id="2.150.10.10">
    <property type="entry name" value="Serralysin-like metalloprotease, C-terminal"/>
    <property type="match status" value="2"/>
</dbReference>
<evidence type="ECO:0000256" key="1">
    <source>
        <dbReference type="ARBA" id="ARBA00001913"/>
    </source>
</evidence>
<comment type="cofactor">
    <cofactor evidence="1">
        <name>Ca(2+)</name>
        <dbReference type="ChEBI" id="CHEBI:29108"/>
    </cofactor>
</comment>
<dbReference type="EMBL" id="BNAP01000008">
    <property type="protein sequence ID" value="GHG91083.1"/>
    <property type="molecule type" value="Genomic_DNA"/>
</dbReference>
<dbReference type="Gene3D" id="3.40.390.10">
    <property type="entry name" value="Collagenase (Catalytic Domain)"/>
    <property type="match status" value="1"/>
</dbReference>
<reference evidence="8" key="2">
    <citation type="submission" date="2020-09" db="EMBL/GenBank/DDBJ databases">
        <authorList>
            <person name="Sun Q."/>
            <person name="Zhou Y."/>
        </authorList>
    </citation>
    <scope>NUCLEOTIDE SEQUENCE</scope>
    <source>
        <strain evidence="8">CGMCC 1.7081</strain>
    </source>
</reference>
<dbReference type="GO" id="GO:0006508">
    <property type="term" value="P:proteolysis"/>
    <property type="evidence" value="ECO:0007669"/>
    <property type="project" value="InterPro"/>
</dbReference>
<feature type="compositionally biased region" description="Gly residues" evidence="6">
    <location>
        <begin position="307"/>
        <end position="319"/>
    </location>
</feature>
<dbReference type="InterPro" id="IPR050557">
    <property type="entry name" value="RTX_toxin/Mannuronan_C5-epim"/>
</dbReference>
<keyword evidence="8" id="KW-0645">Protease</keyword>
<evidence type="ECO:0000256" key="5">
    <source>
        <dbReference type="ARBA" id="ARBA00022737"/>
    </source>
</evidence>
<evidence type="ECO:0000256" key="2">
    <source>
        <dbReference type="ARBA" id="ARBA00004613"/>
    </source>
</evidence>
<dbReference type="PANTHER" id="PTHR38340:SF1">
    <property type="entry name" value="S-LAYER PROTEIN"/>
    <property type="match status" value="1"/>
</dbReference>
<keyword evidence="4" id="KW-0964">Secreted</keyword>
<dbReference type="Proteomes" id="UP000611500">
    <property type="component" value="Unassembled WGS sequence"/>
</dbReference>
<sequence length="447" mass="46795">MISKSDILSGMQFSLLNEMNPINTTDASPAVITYQYAGTSRPSDLPTGSVYEGWTSFTAADQIAFEAALAHIETFLNVDFVEVSGQDDPDLNVGQVTLPGSTAGYGGYSATYDSATKQITSYDSYVVYDNTLDLSDTPNLLLHELGHALGLKHPFSAPALPDTYESNKFTVMSYTDNPDNGLRSDAMMLFDVFATQAIWGAAEYNAGNTSYTGPRTETVDLIWDTGGRDTLDAGGHGPAVKLNLKPGSFSSFDTTDDMVIAFDTRIENATGGGGNDVLIGNAARNLLKGVDGSDVLRGNGGNDLLRGGTGGDTLKGGTGNDRLKGEAGNDKLLGQGGDDILNGGSGHDTLKSGLGRDTLDGGKGDDLLLGGGGRDHFVFTLGSGRDRIGDFSDDRDSLNLNGFGDLATVLDHASQVGDDVVFDFSGGDVLTVLDMTVDALSNDILIG</sequence>
<feature type="domain" description="Peptidase metallopeptidase" evidence="7">
    <location>
        <begin position="22"/>
        <end position="188"/>
    </location>
</feature>
<evidence type="ECO:0000256" key="3">
    <source>
        <dbReference type="ARBA" id="ARBA00009490"/>
    </source>
</evidence>
<dbReference type="AlphaFoldDB" id="A0A8J3H8N5"/>
<dbReference type="InterPro" id="IPR013858">
    <property type="entry name" value="Peptidase_M10B_C"/>
</dbReference>
<dbReference type="InterPro" id="IPR024079">
    <property type="entry name" value="MetalloPept_cat_dom_sf"/>
</dbReference>
<feature type="region of interest" description="Disordered" evidence="6">
    <location>
        <begin position="301"/>
        <end position="320"/>
    </location>
</feature>
<reference evidence="8" key="1">
    <citation type="journal article" date="2014" name="Int. J. Syst. Evol. Microbiol.">
        <title>Complete genome sequence of Corynebacterium casei LMG S-19264T (=DSM 44701T), isolated from a smear-ripened cheese.</title>
        <authorList>
            <consortium name="US DOE Joint Genome Institute (JGI-PGF)"/>
            <person name="Walter F."/>
            <person name="Albersmeier A."/>
            <person name="Kalinowski J."/>
            <person name="Ruckert C."/>
        </authorList>
    </citation>
    <scope>NUCLEOTIDE SEQUENCE</scope>
    <source>
        <strain evidence="8">CGMCC 1.7081</strain>
    </source>
</reference>
<dbReference type="InterPro" id="IPR018511">
    <property type="entry name" value="Hemolysin-typ_Ca-bd_CS"/>
</dbReference>
<dbReference type="InterPro" id="IPR034033">
    <property type="entry name" value="Serralysin-like"/>
</dbReference>
<dbReference type="PROSITE" id="PS00330">
    <property type="entry name" value="HEMOLYSIN_CALCIUM"/>
    <property type="match status" value="2"/>
</dbReference>
<accession>A0A8J3H8N5</accession>
<comment type="similarity">
    <text evidence="3">Belongs to the peptidase M10B family.</text>
</comment>
<keyword evidence="9" id="KW-1185">Reference proteome</keyword>
<dbReference type="SMART" id="SM00235">
    <property type="entry name" value="ZnMc"/>
    <property type="match status" value="1"/>
</dbReference>
<dbReference type="InterPro" id="IPR011049">
    <property type="entry name" value="Serralysin-like_metalloprot_C"/>
</dbReference>
<dbReference type="Pfam" id="PF08548">
    <property type="entry name" value="Peptidase_M10_C"/>
    <property type="match status" value="1"/>
</dbReference>
<comment type="caution">
    <text evidence="8">The sequence shown here is derived from an EMBL/GenBank/DDBJ whole genome shotgun (WGS) entry which is preliminary data.</text>
</comment>
<dbReference type="SUPFAM" id="SSF55486">
    <property type="entry name" value="Metalloproteases ('zincins'), catalytic domain"/>
    <property type="match status" value="1"/>
</dbReference>
<gene>
    <name evidence="8" type="ORF">GCM10010961_22040</name>
</gene>
<dbReference type="PANTHER" id="PTHR38340">
    <property type="entry name" value="S-LAYER PROTEIN"/>
    <property type="match status" value="1"/>
</dbReference>
<evidence type="ECO:0000313" key="9">
    <source>
        <dbReference type="Proteomes" id="UP000611500"/>
    </source>
</evidence>
<dbReference type="CDD" id="cd04277">
    <property type="entry name" value="ZnMc_serralysin_like"/>
    <property type="match status" value="1"/>
</dbReference>